<feature type="region of interest" description="Disordered" evidence="1">
    <location>
        <begin position="1"/>
        <end position="33"/>
    </location>
</feature>
<dbReference type="RefSeq" id="WP_040748224.1">
    <property type="nucleotide sequence ID" value="NZ_JACHIT010000002.1"/>
</dbReference>
<feature type="transmembrane region" description="Helical" evidence="2">
    <location>
        <begin position="132"/>
        <end position="155"/>
    </location>
</feature>
<feature type="transmembrane region" description="Helical" evidence="2">
    <location>
        <begin position="37"/>
        <end position="55"/>
    </location>
</feature>
<keyword evidence="2" id="KW-0472">Membrane</keyword>
<proteinExistence type="predicted"/>
<dbReference type="EMBL" id="JACHIT010000002">
    <property type="protein sequence ID" value="MBB5916410.1"/>
    <property type="molecule type" value="Genomic_DNA"/>
</dbReference>
<evidence type="ECO:0000313" key="4">
    <source>
        <dbReference type="Proteomes" id="UP000540412"/>
    </source>
</evidence>
<evidence type="ECO:0000256" key="1">
    <source>
        <dbReference type="SAM" id="MobiDB-lite"/>
    </source>
</evidence>
<feature type="compositionally biased region" description="Pro residues" evidence="1">
    <location>
        <begin position="160"/>
        <end position="177"/>
    </location>
</feature>
<dbReference type="AlphaFoldDB" id="A0A7W9UL75"/>
<evidence type="ECO:0000313" key="3">
    <source>
        <dbReference type="EMBL" id="MBB5916410.1"/>
    </source>
</evidence>
<reference evidence="3 4" key="1">
    <citation type="submission" date="2020-08" db="EMBL/GenBank/DDBJ databases">
        <title>Sequencing the genomes of 1000 actinobacteria strains.</title>
        <authorList>
            <person name="Klenk H.-P."/>
        </authorList>
    </citation>
    <scope>NUCLEOTIDE SEQUENCE [LARGE SCALE GENOMIC DNA]</scope>
    <source>
        <strain evidence="3 4">DSM 43582</strain>
    </source>
</reference>
<name>A0A7W9UL75_9NOCA</name>
<feature type="transmembrane region" description="Helical" evidence="2">
    <location>
        <begin position="95"/>
        <end position="120"/>
    </location>
</feature>
<feature type="compositionally biased region" description="Pro residues" evidence="1">
    <location>
        <begin position="1"/>
        <end position="13"/>
    </location>
</feature>
<evidence type="ECO:0000256" key="2">
    <source>
        <dbReference type="SAM" id="Phobius"/>
    </source>
</evidence>
<organism evidence="3 4">
    <name type="scientific">Nocardia transvalensis</name>
    <dbReference type="NCBI Taxonomy" id="37333"/>
    <lineage>
        <taxon>Bacteria</taxon>
        <taxon>Bacillati</taxon>
        <taxon>Actinomycetota</taxon>
        <taxon>Actinomycetes</taxon>
        <taxon>Mycobacteriales</taxon>
        <taxon>Nocardiaceae</taxon>
        <taxon>Nocardia</taxon>
    </lineage>
</organism>
<accession>A0A7W9UL75</accession>
<keyword evidence="4" id="KW-1185">Reference proteome</keyword>
<protein>
    <submittedName>
        <fullName evidence="3">Uncharacterized protein</fullName>
    </submittedName>
</protein>
<feature type="transmembrane region" description="Helical" evidence="2">
    <location>
        <begin position="67"/>
        <end position="89"/>
    </location>
</feature>
<feature type="region of interest" description="Disordered" evidence="1">
    <location>
        <begin position="159"/>
        <end position="207"/>
    </location>
</feature>
<gene>
    <name evidence="3" type="ORF">BJY24_005322</name>
</gene>
<comment type="caution">
    <text evidence="3">The sequence shown here is derived from an EMBL/GenBank/DDBJ whole genome shotgun (WGS) entry which is preliminary data.</text>
</comment>
<keyword evidence="2" id="KW-1133">Transmembrane helix</keyword>
<dbReference type="Proteomes" id="UP000540412">
    <property type="component" value="Unassembled WGS sequence"/>
</dbReference>
<keyword evidence="2" id="KW-0812">Transmembrane</keyword>
<feature type="compositionally biased region" description="Pro residues" evidence="1">
    <location>
        <begin position="186"/>
        <end position="207"/>
    </location>
</feature>
<sequence length="207" mass="21199">MGQPFQPGPPPHNPAGFPGPGWGSPPGYPPPSGGRRAADAIAAAGLALAAILFVARRIWLFARYDKFFWSDAVVVLTVLFALFAAVLLLTAGRPAVARVAGGIGAGAVLAPNLGLIFSAGDRNLGSAALAHGGWLAIPTTLVALVVIGALFSAAMSTGGPRPPANSWPQPQMAPPPNAWQQQPMPGAQPPAGYPGQHQPPPPQWPQQ</sequence>